<dbReference type="OrthoDB" id="3788785at2"/>
<keyword evidence="1" id="KW-0732">Signal</keyword>
<dbReference type="EMBL" id="PYXZ01000013">
    <property type="protein sequence ID" value="PUA78963.1"/>
    <property type="molecule type" value="Genomic_DNA"/>
</dbReference>
<keyword evidence="3" id="KW-1185">Reference proteome</keyword>
<gene>
    <name evidence="2" type="ORF">C7S10_20995</name>
</gene>
<name>A0A2R7YRP2_9ACTN</name>
<sequence>MSRPIALLLASAVTLVSLVAAPAAAARDTEVIGGNTTGLDGVLRKGCQDYRFAYAVQVPTEDWSMEVSIVDRRGQAVASFAFLGPVDPKTRTAVFTLCRNATVPGKFRIRSVLNWYDDPSEPIPAYVPVTRFRLARR</sequence>
<dbReference type="RefSeq" id="WP_108346731.1">
    <property type="nucleotide sequence ID" value="NZ_PYXZ01000013.1"/>
</dbReference>
<organism evidence="2 3">
    <name type="scientific">Nocardioides currus</name>
    <dbReference type="NCBI Taxonomy" id="2133958"/>
    <lineage>
        <taxon>Bacteria</taxon>
        <taxon>Bacillati</taxon>
        <taxon>Actinomycetota</taxon>
        <taxon>Actinomycetes</taxon>
        <taxon>Propionibacteriales</taxon>
        <taxon>Nocardioidaceae</taxon>
        <taxon>Nocardioides</taxon>
    </lineage>
</organism>
<proteinExistence type="predicted"/>
<evidence type="ECO:0000313" key="2">
    <source>
        <dbReference type="EMBL" id="PUA78963.1"/>
    </source>
</evidence>
<reference evidence="2 3" key="1">
    <citation type="submission" date="2018-03" db="EMBL/GenBank/DDBJ databases">
        <authorList>
            <person name="Keele B.F."/>
        </authorList>
    </citation>
    <scope>NUCLEOTIDE SEQUENCE [LARGE SCALE GENOMIC DNA]</scope>
    <source>
        <strain evidence="2 3">IB-3</strain>
    </source>
</reference>
<feature type="chain" id="PRO_5039191255" evidence="1">
    <location>
        <begin position="26"/>
        <end position="137"/>
    </location>
</feature>
<evidence type="ECO:0000256" key="1">
    <source>
        <dbReference type="SAM" id="SignalP"/>
    </source>
</evidence>
<comment type="caution">
    <text evidence="2">The sequence shown here is derived from an EMBL/GenBank/DDBJ whole genome shotgun (WGS) entry which is preliminary data.</text>
</comment>
<accession>A0A2R7YRP2</accession>
<evidence type="ECO:0000313" key="3">
    <source>
        <dbReference type="Proteomes" id="UP000244867"/>
    </source>
</evidence>
<dbReference type="Proteomes" id="UP000244867">
    <property type="component" value="Unassembled WGS sequence"/>
</dbReference>
<feature type="signal peptide" evidence="1">
    <location>
        <begin position="1"/>
        <end position="25"/>
    </location>
</feature>
<protein>
    <submittedName>
        <fullName evidence="2">Uncharacterized protein</fullName>
    </submittedName>
</protein>
<dbReference type="AlphaFoldDB" id="A0A2R7YRP2"/>